<sequence>MAEARKGVKKRVERTILVVENGERKKKKKKEHCLHRVCGYESRCTSFGRKTSRSIKSQSGSRGFGVDRLRSGRNRKISDWTRPQSRGALPSTLLRSGAPANRGDNAQMLQRWRKNFRRAAGETELNRKAKRNGKQKIIKSQIPQKRLIGFRQVWREECCKRAFSKFQEMYESN</sequence>
<dbReference type="Proteomes" id="UP000184499">
    <property type="component" value="Unassembled WGS sequence"/>
</dbReference>
<organism evidence="2 3">
    <name type="scientific">Aspergillus brasiliensis (strain CBS 101740 / IMI 381727 / IBT 21946)</name>
    <dbReference type="NCBI Taxonomy" id="767769"/>
    <lineage>
        <taxon>Eukaryota</taxon>
        <taxon>Fungi</taxon>
        <taxon>Dikarya</taxon>
        <taxon>Ascomycota</taxon>
        <taxon>Pezizomycotina</taxon>
        <taxon>Eurotiomycetes</taxon>
        <taxon>Eurotiomycetidae</taxon>
        <taxon>Eurotiales</taxon>
        <taxon>Aspergillaceae</taxon>
        <taxon>Aspergillus</taxon>
        <taxon>Aspergillus subgen. Circumdati</taxon>
    </lineage>
</organism>
<evidence type="ECO:0000256" key="1">
    <source>
        <dbReference type="SAM" id="MobiDB-lite"/>
    </source>
</evidence>
<reference evidence="3" key="1">
    <citation type="journal article" date="2017" name="Genome Biol.">
        <title>Comparative genomics reveals high biological diversity and specific adaptations in the industrially and medically important fungal genus Aspergillus.</title>
        <authorList>
            <person name="de Vries R.P."/>
            <person name="Riley R."/>
            <person name="Wiebenga A."/>
            <person name="Aguilar-Osorio G."/>
            <person name="Amillis S."/>
            <person name="Uchima C.A."/>
            <person name="Anderluh G."/>
            <person name="Asadollahi M."/>
            <person name="Askin M."/>
            <person name="Barry K."/>
            <person name="Battaglia E."/>
            <person name="Bayram O."/>
            <person name="Benocci T."/>
            <person name="Braus-Stromeyer S.A."/>
            <person name="Caldana C."/>
            <person name="Canovas D."/>
            <person name="Cerqueira G.C."/>
            <person name="Chen F."/>
            <person name="Chen W."/>
            <person name="Choi C."/>
            <person name="Clum A."/>
            <person name="Dos Santos R.A."/>
            <person name="Damasio A.R."/>
            <person name="Diallinas G."/>
            <person name="Emri T."/>
            <person name="Fekete E."/>
            <person name="Flipphi M."/>
            <person name="Freyberg S."/>
            <person name="Gallo A."/>
            <person name="Gournas C."/>
            <person name="Habgood R."/>
            <person name="Hainaut M."/>
            <person name="Harispe M.L."/>
            <person name="Henrissat B."/>
            <person name="Hilden K.S."/>
            <person name="Hope R."/>
            <person name="Hossain A."/>
            <person name="Karabika E."/>
            <person name="Karaffa L."/>
            <person name="Karanyi Z."/>
            <person name="Krasevec N."/>
            <person name="Kuo A."/>
            <person name="Kusch H."/>
            <person name="LaButti K."/>
            <person name="Lagendijk E.L."/>
            <person name="Lapidus A."/>
            <person name="Levasseur A."/>
            <person name="Lindquist E."/>
            <person name="Lipzen A."/>
            <person name="Logrieco A.F."/>
            <person name="MacCabe A."/>
            <person name="Maekelae M.R."/>
            <person name="Malavazi I."/>
            <person name="Melin P."/>
            <person name="Meyer V."/>
            <person name="Mielnichuk N."/>
            <person name="Miskei M."/>
            <person name="Molnar A.P."/>
            <person name="Mule G."/>
            <person name="Ngan C.Y."/>
            <person name="Orejas M."/>
            <person name="Orosz E."/>
            <person name="Ouedraogo J.P."/>
            <person name="Overkamp K.M."/>
            <person name="Park H.-S."/>
            <person name="Perrone G."/>
            <person name="Piumi F."/>
            <person name="Punt P.J."/>
            <person name="Ram A.F."/>
            <person name="Ramon A."/>
            <person name="Rauscher S."/>
            <person name="Record E."/>
            <person name="Riano-Pachon D.M."/>
            <person name="Robert V."/>
            <person name="Roehrig J."/>
            <person name="Ruller R."/>
            <person name="Salamov A."/>
            <person name="Salih N.S."/>
            <person name="Samson R.A."/>
            <person name="Sandor E."/>
            <person name="Sanguinetti M."/>
            <person name="Schuetze T."/>
            <person name="Sepcic K."/>
            <person name="Shelest E."/>
            <person name="Sherlock G."/>
            <person name="Sophianopoulou V."/>
            <person name="Squina F.M."/>
            <person name="Sun H."/>
            <person name="Susca A."/>
            <person name="Todd R.B."/>
            <person name="Tsang A."/>
            <person name="Unkles S.E."/>
            <person name="van de Wiele N."/>
            <person name="van Rossen-Uffink D."/>
            <person name="Oliveira J.V."/>
            <person name="Vesth T.C."/>
            <person name="Visser J."/>
            <person name="Yu J.-H."/>
            <person name="Zhou M."/>
            <person name="Andersen M.R."/>
            <person name="Archer D.B."/>
            <person name="Baker S.E."/>
            <person name="Benoit I."/>
            <person name="Brakhage A.A."/>
            <person name="Braus G.H."/>
            <person name="Fischer R."/>
            <person name="Frisvad J.C."/>
            <person name="Goldman G.H."/>
            <person name="Houbraken J."/>
            <person name="Oakley B."/>
            <person name="Pocsi I."/>
            <person name="Scazzocchio C."/>
            <person name="Seiboth B."/>
            <person name="vanKuyk P.A."/>
            <person name="Wortman J."/>
            <person name="Dyer P.S."/>
            <person name="Grigoriev I.V."/>
        </authorList>
    </citation>
    <scope>NUCLEOTIDE SEQUENCE [LARGE SCALE GENOMIC DNA]</scope>
    <source>
        <strain evidence="3">CBS 101740 / IMI 381727 / IBT 21946</strain>
    </source>
</reference>
<feature type="region of interest" description="Disordered" evidence="1">
    <location>
        <begin position="51"/>
        <end position="103"/>
    </location>
</feature>
<dbReference type="RefSeq" id="XP_067479596.1">
    <property type="nucleotide sequence ID" value="XM_067627105.1"/>
</dbReference>
<name>A0A1L9UL14_ASPBC</name>
<proteinExistence type="predicted"/>
<dbReference type="AlphaFoldDB" id="A0A1L9UL14"/>
<dbReference type="OrthoDB" id="10464511at2759"/>
<protein>
    <submittedName>
        <fullName evidence="2">Uncharacterized protein</fullName>
    </submittedName>
</protein>
<feature type="compositionally biased region" description="Polar residues" evidence="1">
    <location>
        <begin position="51"/>
        <end position="61"/>
    </location>
</feature>
<keyword evidence="3" id="KW-1185">Reference proteome</keyword>
<accession>A0A1L9UL14</accession>
<dbReference type="GeneID" id="93579593"/>
<evidence type="ECO:0000313" key="3">
    <source>
        <dbReference type="Proteomes" id="UP000184499"/>
    </source>
</evidence>
<dbReference type="VEuPathDB" id="FungiDB:ASPBRDRAFT_536536"/>
<gene>
    <name evidence="2" type="ORF">ASPBRDRAFT_536536</name>
</gene>
<dbReference type="EMBL" id="KV878683">
    <property type="protein sequence ID" value="OJJ72348.1"/>
    <property type="molecule type" value="Genomic_DNA"/>
</dbReference>
<evidence type="ECO:0000313" key="2">
    <source>
        <dbReference type="EMBL" id="OJJ72348.1"/>
    </source>
</evidence>